<feature type="domain" description="Cation efflux protein cytoplasmic" evidence="9">
    <location>
        <begin position="227"/>
        <end position="302"/>
    </location>
</feature>
<comment type="similarity">
    <text evidence="2">Belongs to the cation diffusion facilitator (CDF) transporter (TC 2.A.4) family.</text>
</comment>
<dbReference type="Gene3D" id="1.20.1510.10">
    <property type="entry name" value="Cation efflux protein transmembrane domain"/>
    <property type="match status" value="1"/>
</dbReference>
<dbReference type="Pfam" id="PF16916">
    <property type="entry name" value="ZT_dimer"/>
    <property type="match status" value="1"/>
</dbReference>
<dbReference type="Gene3D" id="3.30.70.1350">
    <property type="entry name" value="Cation efflux protein, cytoplasmic domain"/>
    <property type="match status" value="1"/>
</dbReference>
<dbReference type="PANTHER" id="PTHR43840">
    <property type="entry name" value="MITOCHONDRIAL METAL TRANSPORTER 1-RELATED"/>
    <property type="match status" value="1"/>
</dbReference>
<dbReference type="InterPro" id="IPR027470">
    <property type="entry name" value="Cation_efflux_CTD"/>
</dbReference>
<dbReference type="AlphaFoldDB" id="A0A926DE71"/>
<dbReference type="InterPro" id="IPR002524">
    <property type="entry name" value="Cation_efflux"/>
</dbReference>
<dbReference type="Pfam" id="PF01545">
    <property type="entry name" value="Cation_efflux"/>
    <property type="match status" value="1"/>
</dbReference>
<dbReference type="SUPFAM" id="SSF161111">
    <property type="entry name" value="Cation efflux protein transmembrane domain-like"/>
    <property type="match status" value="1"/>
</dbReference>
<feature type="transmembrane region" description="Helical" evidence="7">
    <location>
        <begin position="93"/>
        <end position="112"/>
    </location>
</feature>
<feature type="transmembrane region" description="Helical" evidence="7">
    <location>
        <begin position="132"/>
        <end position="152"/>
    </location>
</feature>
<keyword evidence="5 7" id="KW-1133">Transmembrane helix</keyword>
<feature type="domain" description="Cation efflux protein transmembrane" evidence="8">
    <location>
        <begin position="31"/>
        <end position="223"/>
    </location>
</feature>
<evidence type="ECO:0000313" key="11">
    <source>
        <dbReference type="Proteomes" id="UP000620366"/>
    </source>
</evidence>
<evidence type="ECO:0000256" key="5">
    <source>
        <dbReference type="ARBA" id="ARBA00022989"/>
    </source>
</evidence>
<comment type="caution">
    <text evidence="10">The sequence shown here is derived from an EMBL/GenBank/DDBJ whole genome shotgun (WGS) entry which is preliminary data.</text>
</comment>
<name>A0A926DE71_9FIRM</name>
<evidence type="ECO:0000256" key="3">
    <source>
        <dbReference type="ARBA" id="ARBA00022448"/>
    </source>
</evidence>
<dbReference type="EMBL" id="JACRSP010000001">
    <property type="protein sequence ID" value="MBC8535395.1"/>
    <property type="molecule type" value="Genomic_DNA"/>
</dbReference>
<evidence type="ECO:0000256" key="1">
    <source>
        <dbReference type="ARBA" id="ARBA00004141"/>
    </source>
</evidence>
<keyword evidence="4 7" id="KW-0812">Transmembrane</keyword>
<evidence type="ECO:0000256" key="6">
    <source>
        <dbReference type="ARBA" id="ARBA00023136"/>
    </source>
</evidence>
<dbReference type="GO" id="GO:0016020">
    <property type="term" value="C:membrane"/>
    <property type="evidence" value="ECO:0007669"/>
    <property type="project" value="UniProtKB-SubCell"/>
</dbReference>
<comment type="subcellular location">
    <subcellularLocation>
        <location evidence="1">Membrane</location>
        <topology evidence="1">Multi-pass membrane protein</topology>
    </subcellularLocation>
</comment>
<dbReference type="SUPFAM" id="SSF160240">
    <property type="entry name" value="Cation efflux protein cytoplasmic domain-like"/>
    <property type="match status" value="1"/>
</dbReference>
<evidence type="ECO:0000256" key="7">
    <source>
        <dbReference type="SAM" id="Phobius"/>
    </source>
</evidence>
<dbReference type="RefSeq" id="WP_249299099.1">
    <property type="nucleotide sequence ID" value="NZ_JACRSP010000001.1"/>
</dbReference>
<organism evidence="10 11">
    <name type="scientific">Feifania hominis</name>
    <dbReference type="NCBI Taxonomy" id="2763660"/>
    <lineage>
        <taxon>Bacteria</taxon>
        <taxon>Bacillati</taxon>
        <taxon>Bacillota</taxon>
        <taxon>Clostridia</taxon>
        <taxon>Eubacteriales</taxon>
        <taxon>Feifaniaceae</taxon>
        <taxon>Feifania</taxon>
    </lineage>
</organism>
<evidence type="ECO:0000256" key="2">
    <source>
        <dbReference type="ARBA" id="ARBA00008114"/>
    </source>
</evidence>
<dbReference type="InterPro" id="IPR050291">
    <property type="entry name" value="CDF_Transporter"/>
</dbReference>
<evidence type="ECO:0000256" key="4">
    <source>
        <dbReference type="ARBA" id="ARBA00022692"/>
    </source>
</evidence>
<reference evidence="10" key="1">
    <citation type="submission" date="2020-08" db="EMBL/GenBank/DDBJ databases">
        <title>Genome public.</title>
        <authorList>
            <person name="Liu C."/>
            <person name="Sun Q."/>
        </authorList>
    </citation>
    <scope>NUCLEOTIDE SEQUENCE</scope>
    <source>
        <strain evidence="10">BX7</strain>
    </source>
</reference>
<keyword evidence="11" id="KW-1185">Reference proteome</keyword>
<accession>A0A926DE71</accession>
<feature type="transmembrane region" description="Helical" evidence="7">
    <location>
        <begin position="30"/>
        <end position="58"/>
    </location>
</feature>
<dbReference type="InterPro" id="IPR027469">
    <property type="entry name" value="Cation_efflux_TMD_sf"/>
</dbReference>
<keyword evidence="3" id="KW-0813">Transport</keyword>
<keyword evidence="6 7" id="KW-0472">Membrane</keyword>
<protein>
    <submittedName>
        <fullName evidence="10">Cation transporter</fullName>
    </submittedName>
</protein>
<evidence type="ECO:0000259" key="8">
    <source>
        <dbReference type="Pfam" id="PF01545"/>
    </source>
</evidence>
<dbReference type="GO" id="GO:0008324">
    <property type="term" value="F:monoatomic cation transmembrane transporter activity"/>
    <property type="evidence" value="ECO:0007669"/>
    <property type="project" value="InterPro"/>
</dbReference>
<dbReference type="Proteomes" id="UP000620366">
    <property type="component" value="Unassembled WGS sequence"/>
</dbReference>
<sequence length="390" mass="42823">MTNFLIRTFIRDSDKTDDPKVRSAYGRLTGIVGILCNLLLCAAKLIVGAVFGSVAITADGINNLSDAGSSVVTLVGFKLASKPADKQHPYGHARIEYLAGLVVSFFILLIGFDLCKSAFGKIVSPDEVTFSLLSVAVLAVSILVKLWMGMFYRRAGRAIHSSAIEAAGADSMNDVYSTAAVLVCTLVARFTGLRLDGWVGLGVAVFILYSGIKLIGETLSPLLGEAPDPDLVQRIYRRIRAYDGVLGIHDLMVHDYGPGRRFASVHVEMDRNRDVMESHDITDRIEREFAQEGINLVVHLDPIVTDDEQITDLRRMTVRAVSTLGEHFSIHDFRVVKGVYHTNLIFDVVVPTDCSLRDQELLARIDAAVKQEDPNCYTVVTIDRCYTGLS</sequence>
<dbReference type="PANTHER" id="PTHR43840:SF15">
    <property type="entry name" value="MITOCHONDRIAL METAL TRANSPORTER 1-RELATED"/>
    <property type="match status" value="1"/>
</dbReference>
<evidence type="ECO:0000313" key="10">
    <source>
        <dbReference type="EMBL" id="MBC8535395.1"/>
    </source>
</evidence>
<proteinExistence type="inferred from homology"/>
<dbReference type="FunFam" id="1.20.1510.10:FF:000006">
    <property type="entry name" value="Divalent cation efflux transporter"/>
    <property type="match status" value="1"/>
</dbReference>
<evidence type="ECO:0000259" key="9">
    <source>
        <dbReference type="Pfam" id="PF16916"/>
    </source>
</evidence>
<dbReference type="NCBIfam" id="TIGR01297">
    <property type="entry name" value="CDF"/>
    <property type="match status" value="1"/>
</dbReference>
<dbReference type="InterPro" id="IPR058533">
    <property type="entry name" value="Cation_efflux_TM"/>
</dbReference>
<dbReference type="InterPro" id="IPR036837">
    <property type="entry name" value="Cation_efflux_CTD_sf"/>
</dbReference>
<gene>
    <name evidence="10" type="ORF">H8695_01625</name>
</gene>